<evidence type="ECO:0000313" key="2">
    <source>
        <dbReference type="EMBL" id="MEC4265497.1"/>
    </source>
</evidence>
<sequence>MKYTSGDIKRLGGSIVKNKGYVTDPELELLQEYRKSFIEPLTQSFNKLIKIKNNVSKDGIIAFRLKRIITIINKVLRNPQMHLNRMGDIAGIRLIFDTDDQVYRALTFIKNEFEISGRVRNYIKNPKTIGYRGIHIYVKDSTHKKLIEVQLRTREYHNWSTLVEITDLLYNTRLKEIGYDNHPEFGEFHRLISSNDELSEDQANHLYNVLKKYQFIDKLSKTFRRNNSEVKKQWHAASSKSRYFLIESSTEDVPKLNGFVNYDLAEEAYFKAYKNNSESLLVLTAIQKPTFDQISVAYANYILSYHTFIRDIEHIIKSLALEALEQGKTKKFKKIFETYEELEANSLIHIFTSKENVFLSRTKNRLILSSFGKISSRKQKLIRREIQKKLRQRQRNHLVFMNEIRPLIKGYKLKNILCKSFLRKNGKRTMKRLKNIKIEFDYSD</sequence>
<organism evidence="2 3">
    <name type="scientific">Flagellimonas halotolerans</name>
    <dbReference type="NCBI Taxonomy" id="3112164"/>
    <lineage>
        <taxon>Bacteria</taxon>
        <taxon>Pseudomonadati</taxon>
        <taxon>Bacteroidota</taxon>
        <taxon>Flavobacteriia</taxon>
        <taxon>Flavobacteriales</taxon>
        <taxon>Flavobacteriaceae</taxon>
        <taxon>Flagellimonas</taxon>
    </lineage>
</organism>
<dbReference type="PANTHER" id="PTHR47837:SF1">
    <property type="entry name" value="GTP PYROPHOSPHOKINASE YJBM"/>
    <property type="match status" value="1"/>
</dbReference>
<keyword evidence="3" id="KW-1185">Reference proteome</keyword>
<dbReference type="CDD" id="cd05399">
    <property type="entry name" value="NT_Rel-Spo_like"/>
    <property type="match status" value="1"/>
</dbReference>
<dbReference type="Proteomes" id="UP001355298">
    <property type="component" value="Unassembled WGS sequence"/>
</dbReference>
<dbReference type="InterPro" id="IPR007685">
    <property type="entry name" value="RelA_SpoT"/>
</dbReference>
<dbReference type="EMBL" id="JAYMGW010000006">
    <property type="protein sequence ID" value="MEC4265497.1"/>
    <property type="molecule type" value="Genomic_DNA"/>
</dbReference>
<gene>
    <name evidence="2" type="ORF">VOP03_09080</name>
</gene>
<evidence type="ECO:0000259" key="1">
    <source>
        <dbReference type="SMART" id="SM00954"/>
    </source>
</evidence>
<dbReference type="RefSeq" id="WP_326278523.1">
    <property type="nucleotide sequence ID" value="NZ_JAYKYV010000006.1"/>
</dbReference>
<dbReference type="SUPFAM" id="SSF81301">
    <property type="entry name" value="Nucleotidyltransferase"/>
    <property type="match status" value="1"/>
</dbReference>
<dbReference type="SMART" id="SM00954">
    <property type="entry name" value="RelA_SpoT"/>
    <property type="match status" value="1"/>
</dbReference>
<name>A0ABU6IR82_9FLAO</name>
<protein>
    <recommendedName>
        <fullName evidence="1">RelA/SpoT domain-containing protein</fullName>
    </recommendedName>
</protein>
<dbReference type="PANTHER" id="PTHR47837">
    <property type="entry name" value="GTP PYROPHOSPHOKINASE YJBM"/>
    <property type="match status" value="1"/>
</dbReference>
<dbReference type="InterPro" id="IPR043519">
    <property type="entry name" value="NT_sf"/>
</dbReference>
<dbReference type="InterPro" id="IPR052366">
    <property type="entry name" value="GTP_Pyrophosphokinase"/>
</dbReference>
<comment type="caution">
    <text evidence="2">The sequence shown here is derived from an EMBL/GenBank/DDBJ whole genome shotgun (WGS) entry which is preliminary data.</text>
</comment>
<evidence type="ECO:0000313" key="3">
    <source>
        <dbReference type="Proteomes" id="UP001355298"/>
    </source>
</evidence>
<reference evidence="2 3" key="1">
    <citation type="submission" date="2024-01" db="EMBL/GenBank/DDBJ databases">
        <title>The strains designed SYSU M86414 and SYSU M84420 isolated from the marine sediment in San Sha City (Hainan Province, China).</title>
        <authorList>
            <person name="Guo D."/>
        </authorList>
    </citation>
    <scope>NUCLEOTIDE SEQUENCE [LARGE SCALE GENOMIC DNA]</scope>
    <source>
        <strain evidence="2 3">SYSU M84420</strain>
    </source>
</reference>
<accession>A0ABU6IR82</accession>
<feature type="domain" description="RelA/SpoT" evidence="1">
    <location>
        <begin position="63"/>
        <end position="174"/>
    </location>
</feature>
<proteinExistence type="predicted"/>
<dbReference type="Pfam" id="PF04607">
    <property type="entry name" value="RelA_SpoT"/>
    <property type="match status" value="1"/>
</dbReference>
<dbReference type="Gene3D" id="3.30.460.10">
    <property type="entry name" value="Beta Polymerase, domain 2"/>
    <property type="match status" value="1"/>
</dbReference>